<gene>
    <name evidence="1" type="ORF">O181_028304</name>
</gene>
<accession>A0A9Q3H3F8</accession>
<dbReference type="Proteomes" id="UP000765509">
    <property type="component" value="Unassembled WGS sequence"/>
</dbReference>
<comment type="caution">
    <text evidence="1">The sequence shown here is derived from an EMBL/GenBank/DDBJ whole genome shotgun (WGS) entry which is preliminary data.</text>
</comment>
<organism evidence="1 2">
    <name type="scientific">Austropuccinia psidii MF-1</name>
    <dbReference type="NCBI Taxonomy" id="1389203"/>
    <lineage>
        <taxon>Eukaryota</taxon>
        <taxon>Fungi</taxon>
        <taxon>Dikarya</taxon>
        <taxon>Basidiomycota</taxon>
        <taxon>Pucciniomycotina</taxon>
        <taxon>Pucciniomycetes</taxon>
        <taxon>Pucciniales</taxon>
        <taxon>Sphaerophragmiaceae</taxon>
        <taxon>Austropuccinia</taxon>
    </lineage>
</organism>
<evidence type="ECO:0000313" key="2">
    <source>
        <dbReference type="Proteomes" id="UP000765509"/>
    </source>
</evidence>
<dbReference type="AlphaFoldDB" id="A0A9Q3H3F8"/>
<proteinExistence type="predicted"/>
<keyword evidence="2" id="KW-1185">Reference proteome</keyword>
<evidence type="ECO:0000313" key="1">
    <source>
        <dbReference type="EMBL" id="MBW0488589.1"/>
    </source>
</evidence>
<sequence length="809" mass="91706">MISGLKVSARESSLVNCLKDFLRLVQKFELPLFSVLVSAQFGPQEVPEVETIYPIQDIPVRKALSFTTSILIRADYSEDLQIFDDYGRGESTAHTQLNFWQAPPDLLELLEWPLPKRRRLESPVRPAAQVDLLNSPINFDLNLQTAGNPPSHFLQANRPTSSHQSDIIAEQVRNNQPWGHQNVNVLSVSQASIQPPGMTPAFDYANHMSQLSDPWQESPNLWESPSQRHQLQQQPIRLGAQLDLSRFSTNFDLNLQTAGNPVSHFLQASRPTSFHVTDIHAKEVQNNQPSGRQNENFPFVNQAPSDLFSNALVSDQGHSTIQSLNNDCKRKIEAVDLTVENNDEIDESSFVQSSNDLLGNTLVIPNELRLHALLTLYQQVGTIKAEPICDQLVKFVMTTQSQYFSSNRNPPMSETSFNRRLLYIVKASLLQIKTYAQLYKKAATGDDTTLSELQTQAYEFLASFWSLALTGCTNRTSTVYHSSKNPSFVELLITAKNSFELPGKTGAKSQAASWHGTTAFLNSHWTDDVTPLVKKTINNKVISYAEKYNPELFQQIQAKSHQLADFHRRKFLEKCRLASTENDIANLKKKLYSKLIIYYSNILGQKSWKQLKFQVRALLVTLSKELVQIQKIFPERTPNRILERFSYILNATLIKIQTFLHLGMPDLPMANDAVSLEEKVFKFLQNYFTLVLFEGCQTPSELSGEIYSKNLEGLGKVRHIIGSKGNDEEKGEAASWVLVSYFVSSVWHQSVIGNDKIFVNNKIVEMGKTSNIPYPRYLVREEDISKGGFEVESFSCLLLKMFSHWFTNI</sequence>
<dbReference type="EMBL" id="AVOT02009677">
    <property type="protein sequence ID" value="MBW0488589.1"/>
    <property type="molecule type" value="Genomic_DNA"/>
</dbReference>
<name>A0A9Q3H3F8_9BASI</name>
<protein>
    <submittedName>
        <fullName evidence="1">Uncharacterized protein</fullName>
    </submittedName>
</protein>
<reference evidence="1" key="1">
    <citation type="submission" date="2021-03" db="EMBL/GenBank/DDBJ databases">
        <title>Draft genome sequence of rust myrtle Austropuccinia psidii MF-1, a brazilian biotype.</title>
        <authorList>
            <person name="Quecine M.C."/>
            <person name="Pachon D.M.R."/>
            <person name="Bonatelli M.L."/>
            <person name="Correr F.H."/>
            <person name="Franceschini L.M."/>
            <person name="Leite T.F."/>
            <person name="Margarido G.R.A."/>
            <person name="Almeida C.A."/>
            <person name="Ferrarezi J.A."/>
            <person name="Labate C.A."/>
        </authorList>
    </citation>
    <scope>NUCLEOTIDE SEQUENCE</scope>
    <source>
        <strain evidence="1">MF-1</strain>
    </source>
</reference>